<accession>A0A0J6Y7J2</accession>
<evidence type="ECO:0000313" key="2">
    <source>
        <dbReference type="Proteomes" id="UP000054565"/>
    </source>
</evidence>
<reference evidence="2" key="1">
    <citation type="journal article" date="2010" name="Genome Res.">
        <title>Population genomic sequencing of Coccidioides fungi reveals recent hybridization and transposon control.</title>
        <authorList>
            <person name="Neafsey D.E."/>
            <person name="Barker B.M."/>
            <person name="Sharpton T.J."/>
            <person name="Stajich J.E."/>
            <person name="Park D.J."/>
            <person name="Whiston E."/>
            <person name="Hung C.-Y."/>
            <person name="McMahan C."/>
            <person name="White J."/>
            <person name="Sykes S."/>
            <person name="Heiman D."/>
            <person name="Young S."/>
            <person name="Zeng Q."/>
            <person name="Abouelleil A."/>
            <person name="Aftuck L."/>
            <person name="Bessette D."/>
            <person name="Brown A."/>
            <person name="FitzGerald M."/>
            <person name="Lui A."/>
            <person name="Macdonald J.P."/>
            <person name="Priest M."/>
            <person name="Orbach M.J."/>
            <person name="Galgiani J.N."/>
            <person name="Kirkland T.N."/>
            <person name="Cole G.T."/>
            <person name="Birren B.W."/>
            <person name="Henn M.R."/>
            <person name="Taylor J.W."/>
            <person name="Rounsley S.D."/>
        </authorList>
    </citation>
    <scope>NUCLEOTIDE SEQUENCE [LARGE SCALE GENOMIC DNA]</scope>
    <source>
        <strain evidence="2">RMSCC 2394</strain>
    </source>
</reference>
<dbReference type="Proteomes" id="UP000054565">
    <property type="component" value="Unassembled WGS sequence"/>
</dbReference>
<name>A0A0J6Y7J2_COCIT</name>
<evidence type="ECO:0000313" key="1">
    <source>
        <dbReference type="EMBL" id="KMP02643.1"/>
    </source>
</evidence>
<gene>
    <name evidence="1" type="ORF">CIRG_02335</name>
</gene>
<dbReference type="AlphaFoldDB" id="A0A0J6Y7J2"/>
<dbReference type="EMBL" id="DS028094">
    <property type="protein sequence ID" value="KMP02643.1"/>
    <property type="molecule type" value="Genomic_DNA"/>
</dbReference>
<protein>
    <submittedName>
        <fullName evidence="1">Uncharacterized protein</fullName>
    </submittedName>
</protein>
<sequence length="145" mass="16294">MFLGLSTKKDRMSGDALYTYVEVEFLSDFKTEGGYQRRDHPFPKGESGVETKTAPFESYGPATLQFWSSHSNMHQQAGFRLDGESYSFKEQSTRTSDYLKALGSRSITGEANGHLKCPGHSKGRAARNEPMIDWQLQKGAVTLFR</sequence>
<organism evidence="1 2">
    <name type="scientific">Coccidioides immitis RMSCC 2394</name>
    <dbReference type="NCBI Taxonomy" id="404692"/>
    <lineage>
        <taxon>Eukaryota</taxon>
        <taxon>Fungi</taxon>
        <taxon>Dikarya</taxon>
        <taxon>Ascomycota</taxon>
        <taxon>Pezizomycotina</taxon>
        <taxon>Eurotiomycetes</taxon>
        <taxon>Eurotiomycetidae</taxon>
        <taxon>Onygenales</taxon>
        <taxon>Onygenaceae</taxon>
        <taxon>Coccidioides</taxon>
    </lineage>
</organism>
<proteinExistence type="predicted"/>